<name>A0A9P0AEX4_BEMTA</name>
<dbReference type="SUPFAM" id="SSF53098">
    <property type="entry name" value="Ribonuclease H-like"/>
    <property type="match status" value="1"/>
</dbReference>
<dbReference type="EMBL" id="OU963867">
    <property type="protein sequence ID" value="CAH0391289.1"/>
    <property type="molecule type" value="Genomic_DNA"/>
</dbReference>
<reference evidence="1" key="1">
    <citation type="submission" date="2021-12" db="EMBL/GenBank/DDBJ databases">
        <authorList>
            <person name="King R."/>
        </authorList>
    </citation>
    <scope>NUCLEOTIDE SEQUENCE</scope>
</reference>
<dbReference type="InterPro" id="IPR036397">
    <property type="entry name" value="RNaseH_sf"/>
</dbReference>
<dbReference type="InterPro" id="IPR012337">
    <property type="entry name" value="RNaseH-like_sf"/>
</dbReference>
<keyword evidence="2" id="KW-1185">Reference proteome</keyword>
<evidence type="ECO:0008006" key="3">
    <source>
        <dbReference type="Google" id="ProtNLM"/>
    </source>
</evidence>
<protein>
    <recommendedName>
        <fullName evidence="3">DNA-directed DNA polymerase</fullName>
    </recommendedName>
</protein>
<dbReference type="PANTHER" id="PTHR33568:SF3">
    <property type="entry name" value="DNA-DIRECTED DNA POLYMERASE"/>
    <property type="match status" value="1"/>
</dbReference>
<organism evidence="1 2">
    <name type="scientific">Bemisia tabaci</name>
    <name type="common">Sweetpotato whitefly</name>
    <name type="synonym">Aleurodes tabaci</name>
    <dbReference type="NCBI Taxonomy" id="7038"/>
    <lineage>
        <taxon>Eukaryota</taxon>
        <taxon>Metazoa</taxon>
        <taxon>Ecdysozoa</taxon>
        <taxon>Arthropoda</taxon>
        <taxon>Hexapoda</taxon>
        <taxon>Insecta</taxon>
        <taxon>Pterygota</taxon>
        <taxon>Neoptera</taxon>
        <taxon>Paraneoptera</taxon>
        <taxon>Hemiptera</taxon>
        <taxon>Sternorrhyncha</taxon>
        <taxon>Aleyrodoidea</taxon>
        <taxon>Aleyrodidae</taxon>
        <taxon>Aleyrodinae</taxon>
        <taxon>Bemisia</taxon>
    </lineage>
</organism>
<evidence type="ECO:0000313" key="2">
    <source>
        <dbReference type="Proteomes" id="UP001152759"/>
    </source>
</evidence>
<accession>A0A9P0AEX4</accession>
<proteinExistence type="predicted"/>
<dbReference type="Gene3D" id="3.30.420.10">
    <property type="entry name" value="Ribonuclease H-like superfamily/Ribonuclease H"/>
    <property type="match status" value="1"/>
</dbReference>
<evidence type="ECO:0000313" key="1">
    <source>
        <dbReference type="EMBL" id="CAH0391289.1"/>
    </source>
</evidence>
<dbReference type="Proteomes" id="UP001152759">
    <property type="component" value="Chromosome 6"/>
</dbReference>
<dbReference type="GO" id="GO:0003676">
    <property type="term" value="F:nucleic acid binding"/>
    <property type="evidence" value="ECO:0007669"/>
    <property type="project" value="InterPro"/>
</dbReference>
<dbReference type="PANTHER" id="PTHR33568">
    <property type="entry name" value="DNA POLYMERASE"/>
    <property type="match status" value="1"/>
</dbReference>
<sequence length="710" mass="83054">MKKSDLVDAIKNVDRIINAAFNFDDSFFEPEIENPSSRNDTQLIEITESRSRFIQKYQAYSCDYTISIKDSVLITQPTADEQTSLITRALEEMIEMAKKRTNFRTGDRINIVIMNDELRMPISTGFQRGNVTQDLVQILMDTVSRILTSNEDLDLTTSLFHIEVVAMPQGGKGEKILNLAQAKQTKLSITQIKNKDNLCCPRAVIVALTYPMENPPITNIFKREFSKLHLTYIRKGRKLQTDLTNQLCNQLGEYNEEGFTLDDIKHLEELINIQINVVCAENLNSVIYRGPEKEIKVYLYKHGNHFDVISSMAGFIGSSYYCYSCNKPYDHKDKHTCKPEKKRCRLCFQEEHLDSTKNKIFCKDCNRYCFNQDCFDNHQEVCDTVFKCLACNKICFRDNKTSKENILKYSVSEENHQCGIEKCRNCFKEVEIKNHKCYMQWKRQKGGKCKREVCLCKGNLDQLVKPVKDYNLNELRAKGKKEEIKDCGKMNKQELLNILNPFPFANEIFGEEEEKKLPQCTYTEKYLFFDYEAQQETGIHIPNLVIVHDFYGNKHEFKTNDDFCKWLISKEHRNYTCIAHYAKIYDSQFILKYCVENTLKPYTIYNGTKLMLLEIPSIGLKIIDSGNFVNGPLSDFPKTFGLTELKKGYFPHLFNTKENENYVGPIPDKKYYNYNQMKPEARKKFLEWYLQKVQENYIFDMNFQNIVTQM</sequence>
<gene>
    <name evidence="1" type="ORF">BEMITA_LOCUS9924</name>
</gene>
<dbReference type="AlphaFoldDB" id="A0A9P0AEX4"/>